<organism evidence="1 2">
    <name type="scientific">Steinernema hermaphroditum</name>
    <dbReference type="NCBI Taxonomy" id="289476"/>
    <lineage>
        <taxon>Eukaryota</taxon>
        <taxon>Metazoa</taxon>
        <taxon>Ecdysozoa</taxon>
        <taxon>Nematoda</taxon>
        <taxon>Chromadorea</taxon>
        <taxon>Rhabditida</taxon>
        <taxon>Tylenchina</taxon>
        <taxon>Panagrolaimomorpha</taxon>
        <taxon>Strongyloidoidea</taxon>
        <taxon>Steinernematidae</taxon>
        <taxon>Steinernema</taxon>
    </lineage>
</organism>
<gene>
    <name evidence="1" type="ORF">QR680_008055</name>
</gene>
<dbReference type="SUPFAM" id="SSF52540">
    <property type="entry name" value="P-loop containing nucleoside triphosphate hydrolases"/>
    <property type="match status" value="1"/>
</dbReference>
<sequence>MMDTGVLCKFVNRPTNGEKRIFIAPIYFKHVDKCGPTFSFKRRQLRLRLCYVMSINKAQGQTLDKLGLLLTSPVFSHGPLRRPYKKNSFKYLLFLDMYQCKKVMNRCEDYLRSASPKDISPVEKLQFVNQFLLLAGGKREGGFC</sequence>
<keyword evidence="2" id="KW-1185">Reference proteome</keyword>
<dbReference type="InterPro" id="IPR027417">
    <property type="entry name" value="P-loop_NTPase"/>
</dbReference>
<evidence type="ECO:0000313" key="2">
    <source>
        <dbReference type="Proteomes" id="UP001175271"/>
    </source>
</evidence>
<protein>
    <recommendedName>
        <fullName evidence="3">ATP-dependent DNA helicase</fullName>
    </recommendedName>
</protein>
<accession>A0AA39IHM3</accession>
<evidence type="ECO:0008006" key="3">
    <source>
        <dbReference type="Google" id="ProtNLM"/>
    </source>
</evidence>
<dbReference type="Proteomes" id="UP001175271">
    <property type="component" value="Unassembled WGS sequence"/>
</dbReference>
<comment type="caution">
    <text evidence="1">The sequence shown here is derived from an EMBL/GenBank/DDBJ whole genome shotgun (WGS) entry which is preliminary data.</text>
</comment>
<proteinExistence type="predicted"/>
<dbReference type="EMBL" id="JAUCMV010000001">
    <property type="protein sequence ID" value="KAK0423264.1"/>
    <property type="molecule type" value="Genomic_DNA"/>
</dbReference>
<name>A0AA39IHM3_9BILA</name>
<reference evidence="1" key="1">
    <citation type="submission" date="2023-06" db="EMBL/GenBank/DDBJ databases">
        <title>Genomic analysis of the entomopathogenic nematode Steinernema hermaphroditum.</title>
        <authorList>
            <person name="Schwarz E.M."/>
            <person name="Heppert J.K."/>
            <person name="Baniya A."/>
            <person name="Schwartz H.T."/>
            <person name="Tan C.-H."/>
            <person name="Antoshechkin I."/>
            <person name="Sternberg P.W."/>
            <person name="Goodrich-Blair H."/>
            <person name="Dillman A.R."/>
        </authorList>
    </citation>
    <scope>NUCLEOTIDE SEQUENCE</scope>
    <source>
        <strain evidence="1">PS9179</strain>
        <tissue evidence="1">Whole animal</tissue>
    </source>
</reference>
<evidence type="ECO:0000313" key="1">
    <source>
        <dbReference type="EMBL" id="KAK0423264.1"/>
    </source>
</evidence>
<dbReference type="AlphaFoldDB" id="A0AA39IHM3"/>